<dbReference type="GO" id="GO:0005886">
    <property type="term" value="C:plasma membrane"/>
    <property type="evidence" value="ECO:0007669"/>
    <property type="project" value="TreeGrafter"/>
</dbReference>
<dbReference type="InterPro" id="IPR014018">
    <property type="entry name" value="SecA_motor_DEAD"/>
</dbReference>
<dbReference type="PANTHER" id="PTHR30612">
    <property type="entry name" value="SECA INNER MEMBRANE COMPONENT OF SEC PROTEIN SECRETION SYSTEM"/>
    <property type="match status" value="1"/>
</dbReference>
<organism evidence="4">
    <name type="scientific">marine sediment metagenome</name>
    <dbReference type="NCBI Taxonomy" id="412755"/>
    <lineage>
        <taxon>unclassified sequences</taxon>
        <taxon>metagenomes</taxon>
        <taxon>ecological metagenomes</taxon>
    </lineage>
</organism>
<dbReference type="SUPFAM" id="SSF81767">
    <property type="entry name" value="Pre-protein crosslinking domain of SecA"/>
    <property type="match status" value="1"/>
</dbReference>
<dbReference type="InterPro" id="IPR036670">
    <property type="entry name" value="SecA_X-link_sf"/>
</dbReference>
<feature type="domain" description="SecA family profile" evidence="3">
    <location>
        <begin position="1"/>
        <end position="127"/>
    </location>
</feature>
<dbReference type="Gene3D" id="3.40.50.300">
    <property type="entry name" value="P-loop containing nucleotide triphosphate hydrolases"/>
    <property type="match status" value="1"/>
</dbReference>
<keyword evidence="2" id="KW-0811">Translocation</keyword>
<dbReference type="GO" id="GO:0006886">
    <property type="term" value="P:intracellular protein transport"/>
    <property type="evidence" value="ECO:0007669"/>
    <property type="project" value="InterPro"/>
</dbReference>
<dbReference type="GO" id="GO:0043952">
    <property type="term" value="P:protein transport by the Sec complex"/>
    <property type="evidence" value="ECO:0007669"/>
    <property type="project" value="TreeGrafter"/>
</dbReference>
<gene>
    <name evidence="4" type="ORF">S06H3_17993</name>
</gene>
<dbReference type="InterPro" id="IPR000185">
    <property type="entry name" value="SecA"/>
</dbReference>
<dbReference type="Gene3D" id="3.90.1440.10">
    <property type="entry name" value="SecA, preprotein cross-linking domain"/>
    <property type="match status" value="1"/>
</dbReference>
<feature type="non-terminal residue" evidence="4">
    <location>
        <position position="1"/>
    </location>
</feature>
<dbReference type="Pfam" id="PF01043">
    <property type="entry name" value="SecA_PP_bind"/>
    <property type="match status" value="1"/>
</dbReference>
<accession>X1MAB5</accession>
<dbReference type="GO" id="GO:0031522">
    <property type="term" value="C:cell envelope Sec protein transport complex"/>
    <property type="evidence" value="ECO:0007669"/>
    <property type="project" value="TreeGrafter"/>
</dbReference>
<evidence type="ECO:0000259" key="3">
    <source>
        <dbReference type="PROSITE" id="PS51196"/>
    </source>
</evidence>
<evidence type="ECO:0000256" key="2">
    <source>
        <dbReference type="ARBA" id="ARBA00023010"/>
    </source>
</evidence>
<reference evidence="4" key="1">
    <citation type="journal article" date="2014" name="Front. Microbiol.">
        <title>High frequency of phylogenetically diverse reductive dehalogenase-homologous genes in deep subseafloor sedimentary metagenomes.</title>
        <authorList>
            <person name="Kawai M."/>
            <person name="Futagami T."/>
            <person name="Toyoda A."/>
            <person name="Takaki Y."/>
            <person name="Nishi S."/>
            <person name="Hori S."/>
            <person name="Arai W."/>
            <person name="Tsubouchi T."/>
            <person name="Morono Y."/>
            <person name="Uchiyama I."/>
            <person name="Ito T."/>
            <person name="Fujiyama A."/>
            <person name="Inagaki F."/>
            <person name="Takami H."/>
        </authorList>
    </citation>
    <scope>NUCLEOTIDE SEQUENCE</scope>
    <source>
        <strain evidence="4">Expedition CK06-06</strain>
    </source>
</reference>
<evidence type="ECO:0000313" key="4">
    <source>
        <dbReference type="EMBL" id="GAI11635.1"/>
    </source>
</evidence>
<dbReference type="SUPFAM" id="SSF52540">
    <property type="entry name" value="P-loop containing nucleoside triphosphate hydrolases"/>
    <property type="match status" value="1"/>
</dbReference>
<evidence type="ECO:0000256" key="1">
    <source>
        <dbReference type="ARBA" id="ARBA00022927"/>
    </source>
</evidence>
<dbReference type="InterPro" id="IPR027417">
    <property type="entry name" value="P-loop_NTPase"/>
</dbReference>
<dbReference type="InterPro" id="IPR011130">
    <property type="entry name" value="SecA_preprotein_X-link_dom"/>
</dbReference>
<dbReference type="PROSITE" id="PS51196">
    <property type="entry name" value="SECA_MOTOR_DEAD"/>
    <property type="match status" value="1"/>
</dbReference>
<keyword evidence="1" id="KW-0813">Transport</keyword>
<dbReference type="InterPro" id="IPR011115">
    <property type="entry name" value="SecA_DEAD"/>
</dbReference>
<dbReference type="EMBL" id="BARV01009052">
    <property type="protein sequence ID" value="GAI11635.1"/>
    <property type="molecule type" value="Genomic_DNA"/>
</dbReference>
<dbReference type="GO" id="GO:0017038">
    <property type="term" value="P:protein import"/>
    <property type="evidence" value="ECO:0007669"/>
    <property type="project" value="InterPro"/>
</dbReference>
<keyword evidence="1" id="KW-0653">Protein transport</keyword>
<dbReference type="GO" id="GO:0005829">
    <property type="term" value="C:cytosol"/>
    <property type="evidence" value="ECO:0007669"/>
    <property type="project" value="TreeGrafter"/>
</dbReference>
<dbReference type="PANTHER" id="PTHR30612:SF0">
    <property type="entry name" value="CHLOROPLAST PROTEIN-TRANSPORTING ATPASE"/>
    <property type="match status" value="1"/>
</dbReference>
<dbReference type="GO" id="GO:0006605">
    <property type="term" value="P:protein targeting"/>
    <property type="evidence" value="ECO:0007669"/>
    <property type="project" value="InterPro"/>
</dbReference>
<sequence>YDERNMNVQHHIIQALKAQKLFKKDVDYIVKNGEVIIVDEFTGRLMFGRRYSDGLHQAIEAKEGVAIARENQTLATITFQNYFRLYQKLAGMTGTAKTEEEEFIHIYNLPVVVIPPNREFIYLSFFC</sequence>
<dbReference type="GO" id="GO:0005524">
    <property type="term" value="F:ATP binding"/>
    <property type="evidence" value="ECO:0007669"/>
    <property type="project" value="InterPro"/>
</dbReference>
<name>X1MAB5_9ZZZZ</name>
<dbReference type="SMART" id="SM00958">
    <property type="entry name" value="SecA_PP_bind"/>
    <property type="match status" value="1"/>
</dbReference>
<dbReference type="SMART" id="SM00957">
    <property type="entry name" value="SecA_DEAD"/>
    <property type="match status" value="1"/>
</dbReference>
<dbReference type="AlphaFoldDB" id="X1MAB5"/>
<comment type="caution">
    <text evidence="4">The sequence shown here is derived from an EMBL/GenBank/DDBJ whole genome shotgun (WGS) entry which is preliminary data.</text>
</comment>
<dbReference type="PRINTS" id="PR00906">
    <property type="entry name" value="SECA"/>
</dbReference>
<protein>
    <recommendedName>
        <fullName evidence="3">SecA family profile domain-containing protein</fullName>
    </recommendedName>
</protein>
<proteinExistence type="predicted"/>